<dbReference type="EMBL" id="WUFT01000009">
    <property type="protein sequence ID" value="NEJ72061.1"/>
    <property type="molecule type" value="Genomic_DNA"/>
</dbReference>
<evidence type="ECO:0000313" key="2">
    <source>
        <dbReference type="EMBL" id="NEJ72061.1"/>
    </source>
</evidence>
<accession>A0A7K3UF52</accession>
<reference evidence="2 3" key="1">
    <citation type="submission" date="2019-12" db="EMBL/GenBank/DDBJ databases">
        <title>Rhizobium genotypes associated with high levels of biological nitrogen fixation by grain legumes in a temperate-maritime cropping system.</title>
        <authorList>
            <person name="Maluk M."/>
            <person name="Francesc Ferrando Molina F."/>
            <person name="Lopez Del Egido L."/>
            <person name="Lafos M."/>
            <person name="Langarica-Fuentes A."/>
            <person name="Gebre Yohannes G."/>
            <person name="Young M.W."/>
            <person name="Martin P."/>
            <person name="Gantlett R."/>
            <person name="Kenicer G."/>
            <person name="Hawes C."/>
            <person name="Begg G.S."/>
            <person name="Quilliam R.S."/>
            <person name="Squire G.R."/>
            <person name="Poole P.S."/>
            <person name="Young P.W."/>
            <person name="Iannetta P.M."/>
            <person name="James E.K."/>
        </authorList>
    </citation>
    <scope>NUCLEOTIDE SEQUENCE [LARGE SCALE GENOMIC DNA]</scope>
    <source>
        <strain evidence="2 3">JHI366</strain>
    </source>
</reference>
<dbReference type="PANTHER" id="PTHR35525:SF3">
    <property type="entry name" value="BLL6575 PROTEIN"/>
    <property type="match status" value="1"/>
</dbReference>
<dbReference type="Proteomes" id="UP000471753">
    <property type="component" value="Unassembled WGS sequence"/>
</dbReference>
<dbReference type="InterPro" id="IPR021005">
    <property type="entry name" value="Znf_CGNR"/>
</dbReference>
<gene>
    <name evidence="2" type="ORF">GR197_16175</name>
</gene>
<name>A0A7K3UF52_9HYPH</name>
<dbReference type="Pfam" id="PF07336">
    <property type="entry name" value="ABATE"/>
    <property type="match status" value="1"/>
</dbReference>
<comment type="caution">
    <text evidence="2">The sequence shown here is derived from an EMBL/GenBank/DDBJ whole genome shotgun (WGS) entry which is preliminary data.</text>
</comment>
<dbReference type="AlphaFoldDB" id="A0A7K3UF52"/>
<dbReference type="SUPFAM" id="SSF160904">
    <property type="entry name" value="Jann2411-like"/>
    <property type="match status" value="1"/>
</dbReference>
<evidence type="ECO:0000259" key="1">
    <source>
        <dbReference type="Pfam" id="PF11706"/>
    </source>
</evidence>
<dbReference type="InterPro" id="IPR023286">
    <property type="entry name" value="ABATE_dom_sf"/>
</dbReference>
<sequence length="197" mass="22138">MSKTVQNMRLSGGHPVLDFVNTVDSRGDRWGPDLLDSFDDLVIFARRVGLTADRGDSALGLTASQGDAFEALRAGKELRECLYRLFLVEHRGGRPSQDDIAYLEEAATSGRARQTFHHDGETWTWMQKLKEPLDLVHLLALSGADLLATKPERRPIRECKGANCGWLFLDHSKGGRRKWCSDESCGTHSRVKRFRAK</sequence>
<dbReference type="InterPro" id="IPR010852">
    <property type="entry name" value="ABATE"/>
</dbReference>
<feature type="domain" description="Zinc finger CGNR" evidence="1">
    <location>
        <begin position="156"/>
        <end position="197"/>
    </location>
</feature>
<protein>
    <recommendedName>
        <fullName evidence="1">Zinc finger CGNR domain-containing protein</fullName>
    </recommendedName>
</protein>
<evidence type="ECO:0000313" key="3">
    <source>
        <dbReference type="Proteomes" id="UP000471753"/>
    </source>
</evidence>
<dbReference type="Gene3D" id="1.10.3300.10">
    <property type="entry name" value="Jann2411-like domain"/>
    <property type="match status" value="1"/>
</dbReference>
<organism evidence="2 3">
    <name type="scientific">Rhizobium phaseoli</name>
    <dbReference type="NCBI Taxonomy" id="396"/>
    <lineage>
        <taxon>Bacteria</taxon>
        <taxon>Pseudomonadati</taxon>
        <taxon>Pseudomonadota</taxon>
        <taxon>Alphaproteobacteria</taxon>
        <taxon>Hyphomicrobiales</taxon>
        <taxon>Rhizobiaceae</taxon>
        <taxon>Rhizobium/Agrobacterium group</taxon>
        <taxon>Rhizobium</taxon>
    </lineage>
</organism>
<proteinExistence type="predicted"/>
<dbReference type="PANTHER" id="PTHR35525">
    <property type="entry name" value="BLL6575 PROTEIN"/>
    <property type="match status" value="1"/>
</dbReference>
<dbReference type="Pfam" id="PF11706">
    <property type="entry name" value="zf-CGNR"/>
    <property type="match status" value="1"/>
</dbReference>
<dbReference type="RefSeq" id="WP_164011267.1">
    <property type="nucleotide sequence ID" value="NZ_WUFT01000009.1"/>
</dbReference>